<dbReference type="InterPro" id="IPR050139">
    <property type="entry name" value="GMP_reductase"/>
</dbReference>
<dbReference type="EC" id="1.7.1.7" evidence="1"/>
<evidence type="ECO:0000256" key="3">
    <source>
        <dbReference type="ARBA" id="ARBA00022857"/>
    </source>
</evidence>
<reference evidence="7" key="1">
    <citation type="journal article" date="2015" name="Nature">
        <title>Complex archaea that bridge the gap between prokaryotes and eukaryotes.</title>
        <authorList>
            <person name="Spang A."/>
            <person name="Saw J.H."/>
            <person name="Jorgensen S.L."/>
            <person name="Zaremba-Niedzwiedzka K."/>
            <person name="Martijn J."/>
            <person name="Lind A.E."/>
            <person name="van Eijk R."/>
            <person name="Schleper C."/>
            <person name="Guy L."/>
            <person name="Ettema T.J."/>
        </authorList>
    </citation>
    <scope>NUCLEOTIDE SEQUENCE</scope>
</reference>
<dbReference type="PANTHER" id="PTHR43170">
    <property type="entry name" value="GMP REDUCTASE"/>
    <property type="match status" value="1"/>
</dbReference>
<dbReference type="Pfam" id="PF00478">
    <property type="entry name" value="IMPDH"/>
    <property type="match status" value="1"/>
</dbReference>
<evidence type="ECO:0000256" key="4">
    <source>
        <dbReference type="ARBA" id="ARBA00023002"/>
    </source>
</evidence>
<evidence type="ECO:0000256" key="2">
    <source>
        <dbReference type="ARBA" id="ARBA00015800"/>
    </source>
</evidence>
<dbReference type="SMART" id="SM01240">
    <property type="entry name" value="IMPDH"/>
    <property type="match status" value="1"/>
</dbReference>
<proteinExistence type="predicted"/>
<dbReference type="EMBL" id="LAZR01003628">
    <property type="protein sequence ID" value="KKN16288.1"/>
    <property type="molecule type" value="Genomic_DNA"/>
</dbReference>
<dbReference type="InterPro" id="IPR001093">
    <property type="entry name" value="IMP_DH_GMPRt"/>
</dbReference>
<name>A0A0F9RGE4_9ZZZZ</name>
<keyword evidence="4" id="KW-0560">Oxidoreductase</keyword>
<dbReference type="SUPFAM" id="SSF51412">
    <property type="entry name" value="Inosine monophosphate dehydrogenase (IMPDH)"/>
    <property type="match status" value="1"/>
</dbReference>
<dbReference type="InterPro" id="IPR044925">
    <property type="entry name" value="His-Me_finger_sf"/>
</dbReference>
<protein>
    <recommendedName>
        <fullName evidence="2">GMP reductase</fullName>
        <ecNumber evidence="1">1.7.1.7</ecNumber>
    </recommendedName>
</protein>
<dbReference type="Pfam" id="PF13392">
    <property type="entry name" value="HNH_3"/>
    <property type="match status" value="1"/>
</dbReference>
<dbReference type="Gene3D" id="3.90.75.20">
    <property type="match status" value="1"/>
</dbReference>
<evidence type="ECO:0000259" key="5">
    <source>
        <dbReference type="Pfam" id="PF00478"/>
    </source>
</evidence>
<comment type="caution">
    <text evidence="7">The sequence shown here is derived from an EMBL/GenBank/DDBJ whole genome shotgun (WGS) entry which is preliminary data.</text>
</comment>
<feature type="domain" description="HNH nuclease" evidence="6">
    <location>
        <begin position="95"/>
        <end position="135"/>
    </location>
</feature>
<evidence type="ECO:0000256" key="1">
    <source>
        <dbReference type="ARBA" id="ARBA00012678"/>
    </source>
</evidence>
<dbReference type="Gene3D" id="3.20.20.70">
    <property type="entry name" value="Aldolase class I"/>
    <property type="match status" value="1"/>
</dbReference>
<gene>
    <name evidence="7" type="ORF">LCGC14_0977440</name>
</gene>
<dbReference type="InterPro" id="IPR013785">
    <property type="entry name" value="Aldolase_TIM"/>
</dbReference>
<dbReference type="AlphaFoldDB" id="A0A0F9RGE4"/>
<feature type="domain" description="IMP dehydrogenase/GMP reductase" evidence="5">
    <location>
        <begin position="182"/>
        <end position="500"/>
    </location>
</feature>
<sequence>MIKTLEKGTIDDFSVLKSSYRILKICDSCGAESSPQWRHAKVSREKWNRDLCGTCSRTRDHQRVKTRYNRKLKAGKPGDYIMLWDERRNRYVGEHQLVMEKITGFQVVNSGWQVHHINGKKDDNSPSNLFPVPNNASHRNLHAQLERIAFDLVRRGVILFDDRKGEYVIESSTKLGTMPFSLGFEDVALRQQKAKVISRSEIDISSEVIRGITLDIPLIASNMSTVTNVEFCILLEELGALGVLHRAASDEVLQQWTCEISKKNKWVAVSVGIGASQLDLAKKLIRKNANIIFIDVAHGYCNPVIELGRKIKQFAPDVHIVVGNTTHPGLFAESAEFASAIKVGIAQGFACETKNTAGVTEKQFSALQRCALASKTYELPMISDGGVREPADLVKAIATGASCAMAGKIFAACPESAALLNEKGDKIYAGMASRFVQEQWHGIVKNGAPEGGTRYLPIGESAADLLKRYAGSLRSGISYTGSVNIPELRDNADFVVMFNATL</sequence>
<dbReference type="GO" id="GO:0003920">
    <property type="term" value="F:GMP reductase activity"/>
    <property type="evidence" value="ECO:0007669"/>
    <property type="project" value="UniProtKB-EC"/>
</dbReference>
<dbReference type="PANTHER" id="PTHR43170:SF5">
    <property type="entry name" value="GMP REDUCTASE"/>
    <property type="match status" value="1"/>
</dbReference>
<dbReference type="SUPFAM" id="SSF54060">
    <property type="entry name" value="His-Me finger endonucleases"/>
    <property type="match status" value="1"/>
</dbReference>
<evidence type="ECO:0000313" key="7">
    <source>
        <dbReference type="EMBL" id="KKN16288.1"/>
    </source>
</evidence>
<organism evidence="7">
    <name type="scientific">marine sediment metagenome</name>
    <dbReference type="NCBI Taxonomy" id="412755"/>
    <lineage>
        <taxon>unclassified sequences</taxon>
        <taxon>metagenomes</taxon>
        <taxon>ecological metagenomes</taxon>
    </lineage>
</organism>
<accession>A0A0F9RGE4</accession>
<dbReference type="InterPro" id="IPR003615">
    <property type="entry name" value="HNH_nuc"/>
</dbReference>
<keyword evidence="3" id="KW-0521">NADP</keyword>
<evidence type="ECO:0000259" key="6">
    <source>
        <dbReference type="Pfam" id="PF13392"/>
    </source>
</evidence>